<keyword evidence="5" id="KW-1185">Reference proteome</keyword>
<reference evidence="4" key="1">
    <citation type="submission" date="2023-06" db="EMBL/GenBank/DDBJ databases">
        <title>Genome-scale phylogeny and comparative genomics of the fungal order Sordariales.</title>
        <authorList>
            <consortium name="Lawrence Berkeley National Laboratory"/>
            <person name="Hensen N."/>
            <person name="Bonometti L."/>
            <person name="Westerberg I."/>
            <person name="Brannstrom I.O."/>
            <person name="Guillou S."/>
            <person name="Cros-Aarteil S."/>
            <person name="Calhoun S."/>
            <person name="Haridas S."/>
            <person name="Kuo A."/>
            <person name="Mondo S."/>
            <person name="Pangilinan J."/>
            <person name="Riley R."/>
            <person name="Labutti K."/>
            <person name="Andreopoulos B."/>
            <person name="Lipzen A."/>
            <person name="Chen C."/>
            <person name="Yanf M."/>
            <person name="Daum C."/>
            <person name="Ng V."/>
            <person name="Clum A."/>
            <person name="Steindorff A."/>
            <person name="Ohm R."/>
            <person name="Martin F."/>
            <person name="Silar P."/>
            <person name="Natvig D."/>
            <person name="Lalanne C."/>
            <person name="Gautier V."/>
            <person name="Ament-Velasquez S.L."/>
            <person name="Kruys A."/>
            <person name="Hutchinson M.I."/>
            <person name="Powell A.J."/>
            <person name="Barry K."/>
            <person name="Miller A.N."/>
            <person name="Grigoriev I.V."/>
            <person name="Debuchy R."/>
            <person name="Gladieux P."/>
            <person name="Thoren M.H."/>
            <person name="Johannesson H."/>
        </authorList>
    </citation>
    <scope>NUCLEOTIDE SEQUENCE</scope>
    <source>
        <strain evidence="4">PSN4</strain>
    </source>
</reference>
<dbReference type="GO" id="GO:0016236">
    <property type="term" value="P:macroautophagy"/>
    <property type="evidence" value="ECO:0007669"/>
    <property type="project" value="TreeGrafter"/>
</dbReference>
<accession>A0AAJ0FDE0</accession>
<dbReference type="PANTHER" id="PTHR10900">
    <property type="entry name" value="PERIOSTIN-RELATED"/>
    <property type="match status" value="1"/>
</dbReference>
<evidence type="ECO:0000259" key="3">
    <source>
        <dbReference type="PROSITE" id="PS50213"/>
    </source>
</evidence>
<proteinExistence type="predicted"/>
<dbReference type="SUPFAM" id="SSF82153">
    <property type="entry name" value="FAS1 domain"/>
    <property type="match status" value="2"/>
</dbReference>
<dbReference type="AlphaFoldDB" id="A0AAJ0FDE0"/>
<dbReference type="InterPro" id="IPR036378">
    <property type="entry name" value="FAS1_dom_sf"/>
</dbReference>
<organism evidence="4 5">
    <name type="scientific">Echria macrotheca</name>
    <dbReference type="NCBI Taxonomy" id="438768"/>
    <lineage>
        <taxon>Eukaryota</taxon>
        <taxon>Fungi</taxon>
        <taxon>Dikarya</taxon>
        <taxon>Ascomycota</taxon>
        <taxon>Pezizomycotina</taxon>
        <taxon>Sordariomycetes</taxon>
        <taxon>Sordariomycetidae</taxon>
        <taxon>Sordariales</taxon>
        <taxon>Schizotheciaceae</taxon>
        <taxon>Echria</taxon>
    </lineage>
</organism>
<sequence length="387" mass="39669">MRPHNLISFAATAALSSPVTAMTLAEMLAAQNATLSILNGFLEQQQALFNAFSSTPDITVLAPSNAALSSLPDEVVDRVSSDPAYLTALLSYHVLNGTYYASQLTASTEPLVIRTLLNSSAYANVSGGQRVVAQLLESDEVILYSGGGAGTTIQTRDYNFTGGTVHIIDGMLSLPASLSDTLLARNMTAAVGAIRESGMGDGLDAAGEVTVFAPTNAAFEAVGSLVADMTDDQFTNVLAYHVVQGAVMYSGMMGNGTAVATQGTSLTFLAAEEGGMFVNGARVVEADVLIANGVLHFIDAVLNPENSEATPDPTASTQAPEFSGASATGGVPFTTGVVVPPPPLSSTSRAVTATITVGPVVTGSGVMDTVDMVLLILFGFLGAIFNI</sequence>
<feature type="domain" description="FAS1" evidence="3">
    <location>
        <begin position="175"/>
        <end position="302"/>
    </location>
</feature>
<feature type="compositionally biased region" description="Polar residues" evidence="1">
    <location>
        <begin position="306"/>
        <end position="320"/>
    </location>
</feature>
<dbReference type="EMBL" id="MU839831">
    <property type="protein sequence ID" value="KAK1757080.1"/>
    <property type="molecule type" value="Genomic_DNA"/>
</dbReference>
<name>A0AAJ0FDE0_9PEZI</name>
<feature type="region of interest" description="Disordered" evidence="1">
    <location>
        <begin position="306"/>
        <end position="326"/>
    </location>
</feature>
<dbReference type="Gene3D" id="2.30.180.10">
    <property type="entry name" value="FAS1 domain"/>
    <property type="match status" value="2"/>
</dbReference>
<dbReference type="GO" id="GO:0000329">
    <property type="term" value="C:fungal-type vacuole membrane"/>
    <property type="evidence" value="ECO:0007669"/>
    <property type="project" value="TreeGrafter"/>
</dbReference>
<feature type="domain" description="FAS1" evidence="3">
    <location>
        <begin position="22"/>
        <end position="172"/>
    </location>
</feature>
<evidence type="ECO:0000313" key="5">
    <source>
        <dbReference type="Proteomes" id="UP001239445"/>
    </source>
</evidence>
<evidence type="ECO:0000256" key="1">
    <source>
        <dbReference type="SAM" id="MobiDB-lite"/>
    </source>
</evidence>
<comment type="caution">
    <text evidence="4">The sequence shown here is derived from an EMBL/GenBank/DDBJ whole genome shotgun (WGS) entry which is preliminary data.</text>
</comment>
<dbReference type="InterPro" id="IPR000782">
    <property type="entry name" value="FAS1_domain"/>
</dbReference>
<feature type="signal peptide" evidence="2">
    <location>
        <begin position="1"/>
        <end position="21"/>
    </location>
</feature>
<keyword evidence="2" id="KW-0732">Signal</keyword>
<dbReference type="SMART" id="SM00554">
    <property type="entry name" value="FAS1"/>
    <property type="match status" value="2"/>
</dbReference>
<dbReference type="Proteomes" id="UP001239445">
    <property type="component" value="Unassembled WGS sequence"/>
</dbReference>
<dbReference type="Pfam" id="PF02469">
    <property type="entry name" value="Fasciclin"/>
    <property type="match status" value="2"/>
</dbReference>
<dbReference type="InterPro" id="IPR050904">
    <property type="entry name" value="Adhesion/Biosynth-related"/>
</dbReference>
<dbReference type="PANTHER" id="PTHR10900:SF77">
    <property type="entry name" value="FI19380P1"/>
    <property type="match status" value="1"/>
</dbReference>
<dbReference type="PROSITE" id="PS50213">
    <property type="entry name" value="FAS1"/>
    <property type="match status" value="2"/>
</dbReference>
<gene>
    <name evidence="4" type="ORF">QBC47DRAFT_342117</name>
</gene>
<feature type="chain" id="PRO_5042523991" evidence="2">
    <location>
        <begin position="22"/>
        <end position="387"/>
    </location>
</feature>
<protein>
    <submittedName>
        <fullName evidence="4">FAS1 domain-containing protein</fullName>
    </submittedName>
</protein>
<evidence type="ECO:0000256" key="2">
    <source>
        <dbReference type="SAM" id="SignalP"/>
    </source>
</evidence>
<evidence type="ECO:0000313" key="4">
    <source>
        <dbReference type="EMBL" id="KAK1757080.1"/>
    </source>
</evidence>